<dbReference type="Pfam" id="PF26154">
    <property type="entry name" value="DUF8042"/>
    <property type="match status" value="1"/>
</dbReference>
<feature type="domain" description="Alpha-L-glutamate ligase-related protein ATP-grasp" evidence="1">
    <location>
        <begin position="185"/>
        <end position="449"/>
    </location>
</feature>
<keyword evidence="4" id="KW-1185">Reference proteome</keyword>
<dbReference type="InterPro" id="IPR058355">
    <property type="entry name" value="DUF8042"/>
</dbReference>
<gene>
    <name evidence="3" type="ORF">GCM10008935_30300</name>
</gene>
<proteinExistence type="predicted"/>
<dbReference type="Proteomes" id="UP001500740">
    <property type="component" value="Unassembled WGS sequence"/>
</dbReference>
<organism evidence="3 4">
    <name type="scientific">Alkalibacillus silvisoli</name>
    <dbReference type="NCBI Taxonomy" id="392823"/>
    <lineage>
        <taxon>Bacteria</taxon>
        <taxon>Bacillati</taxon>
        <taxon>Bacillota</taxon>
        <taxon>Bacilli</taxon>
        <taxon>Bacillales</taxon>
        <taxon>Bacillaceae</taxon>
        <taxon>Alkalibacillus</taxon>
    </lineage>
</organism>
<evidence type="ECO:0000259" key="2">
    <source>
        <dbReference type="Pfam" id="PF26154"/>
    </source>
</evidence>
<dbReference type="EMBL" id="BAAACZ010000031">
    <property type="protein sequence ID" value="GAA0472282.1"/>
    <property type="molecule type" value="Genomic_DNA"/>
</dbReference>
<dbReference type="InterPro" id="IPR039523">
    <property type="entry name" value="RimK-rel_E_lig_ATP-grasp"/>
</dbReference>
<dbReference type="SUPFAM" id="SSF56059">
    <property type="entry name" value="Glutathione synthetase ATP-binding domain-like"/>
    <property type="match status" value="1"/>
</dbReference>
<evidence type="ECO:0008006" key="5">
    <source>
        <dbReference type="Google" id="ProtNLM"/>
    </source>
</evidence>
<reference evidence="4" key="1">
    <citation type="journal article" date="2019" name="Int. J. Syst. Evol. Microbiol.">
        <title>The Global Catalogue of Microorganisms (GCM) 10K type strain sequencing project: providing services to taxonomists for standard genome sequencing and annotation.</title>
        <authorList>
            <consortium name="The Broad Institute Genomics Platform"/>
            <consortium name="The Broad Institute Genome Sequencing Center for Infectious Disease"/>
            <person name="Wu L."/>
            <person name="Ma J."/>
        </authorList>
    </citation>
    <scope>NUCLEOTIDE SEQUENCE [LARGE SCALE GENOMIC DNA]</scope>
    <source>
        <strain evidence="4">JCM 14193</strain>
    </source>
</reference>
<evidence type="ECO:0000313" key="3">
    <source>
        <dbReference type="EMBL" id="GAA0472282.1"/>
    </source>
</evidence>
<dbReference type="RefSeq" id="WP_343785054.1">
    <property type="nucleotide sequence ID" value="NZ_BAAACZ010000031.1"/>
</dbReference>
<evidence type="ECO:0000313" key="4">
    <source>
        <dbReference type="Proteomes" id="UP001500740"/>
    </source>
</evidence>
<evidence type="ECO:0000259" key="1">
    <source>
        <dbReference type="Pfam" id="PF14397"/>
    </source>
</evidence>
<dbReference type="Pfam" id="PF14397">
    <property type="entry name" value="ATPgrasp_ST"/>
    <property type="match status" value="1"/>
</dbReference>
<name>A0ABP3K872_9BACI</name>
<feature type="domain" description="DUF8042" evidence="2">
    <location>
        <begin position="9"/>
        <end position="104"/>
    </location>
</feature>
<comment type="caution">
    <text evidence="3">The sequence shown here is derived from an EMBL/GenBank/DDBJ whole genome shotgun (WGS) entry which is preliminary data.</text>
</comment>
<sequence length="472" mass="55742">MQNIQEKELPLLEKSIKAIKYSIDDLRNERYDQAIQMYNTVLKGYETFKSVNQPNLTKGSLLQVKLSELHKKHEEVVKKFENNEWNGLDKLIEEDILKRIEDLQYYVDNREYYEKYNINVLHKYYKMFKENGYLEVIDDQKIEAIQTYYKKHYKGKVDPSLHLAYEKITGEFNLQVIPQHVIWHEVIPFLNSREMMRFYSDKNVYDNLITKDSAPETVLKRVNGQYYDRHNNTISRSKAFKILFDTKEDLIVKQSLSDDGKGIGKLTYKNHAHYHKKKKYTMKEIEEIWKSNFIVQKLIKQHSIMANPHPYSVNTVRVVTLRWNDEIHYLMSYARFGVNYSLTDNAASDGLCVGISPDGTLKLYAVGNKGEIYDKHPTTGYDFSDFDKIPNFNKVIDFAKDLHNRILHHNYISWDLAIDNNGEPIFIEMNFWGTAWKYQLACGQSIFGEFTEEILQAVAKQREEQLAKQKDK</sequence>
<protein>
    <recommendedName>
        <fullName evidence="5">Alpha-L-glutamate ligase-related protein ATP-grasp domain-containing protein</fullName>
    </recommendedName>
</protein>
<accession>A0ABP3K872</accession>